<dbReference type="PATRIC" id="fig|1308866.3.peg.1086"/>
<reference evidence="2 3" key="1">
    <citation type="submission" date="2013-03" db="EMBL/GenBank/DDBJ databases">
        <title>Draft genome sequence of Gracibacillus halophilus YIM-C55.5, a moderately halophilic and thermophilic organism from the Xiaochaidamu salt lake.</title>
        <authorList>
            <person name="Sugumar T."/>
            <person name="Polireddy D.R."/>
            <person name="Antony A."/>
            <person name="Madhava Y.R."/>
            <person name="Sivakumar N."/>
        </authorList>
    </citation>
    <scope>NUCLEOTIDE SEQUENCE [LARGE SCALE GENOMIC DNA]</scope>
    <source>
        <strain evidence="2 3">YIM-C55.5</strain>
    </source>
</reference>
<keyword evidence="1" id="KW-0812">Transmembrane</keyword>
<protein>
    <recommendedName>
        <fullName evidence="4">DUF2627 domain-containing protein</fullName>
    </recommendedName>
</protein>
<evidence type="ECO:0000313" key="2">
    <source>
        <dbReference type="EMBL" id="ENH97417.1"/>
    </source>
</evidence>
<dbReference type="InterPro" id="IPR020138">
    <property type="entry name" value="Uncharacterised_YqzF"/>
</dbReference>
<keyword evidence="3" id="KW-1185">Reference proteome</keyword>
<dbReference type="AlphaFoldDB" id="N4WML9"/>
<gene>
    <name evidence="2" type="ORF">J416_05373</name>
</gene>
<dbReference type="eggNOG" id="ENOG5032ZXQ">
    <property type="taxonomic scope" value="Bacteria"/>
</dbReference>
<dbReference type="STRING" id="1308866.J416_05373"/>
<comment type="caution">
    <text evidence="2">The sequence shown here is derived from an EMBL/GenBank/DDBJ whole genome shotgun (WGS) entry which is preliminary data.</text>
</comment>
<dbReference type="OrthoDB" id="2989757at2"/>
<dbReference type="Pfam" id="PF11118">
    <property type="entry name" value="DUF2627"/>
    <property type="match status" value="1"/>
</dbReference>
<name>N4WML9_9BACI</name>
<accession>N4WML9</accession>
<evidence type="ECO:0000256" key="1">
    <source>
        <dbReference type="SAM" id="Phobius"/>
    </source>
</evidence>
<keyword evidence="1" id="KW-0472">Membrane</keyword>
<evidence type="ECO:0008006" key="4">
    <source>
        <dbReference type="Google" id="ProtNLM"/>
    </source>
</evidence>
<feature type="transmembrane region" description="Helical" evidence="1">
    <location>
        <begin position="39"/>
        <end position="61"/>
    </location>
</feature>
<dbReference type="EMBL" id="APML01000019">
    <property type="protein sequence ID" value="ENH97417.1"/>
    <property type="molecule type" value="Genomic_DNA"/>
</dbReference>
<proteinExistence type="predicted"/>
<dbReference type="Proteomes" id="UP000012283">
    <property type="component" value="Unassembled WGS sequence"/>
</dbReference>
<evidence type="ECO:0000313" key="3">
    <source>
        <dbReference type="Proteomes" id="UP000012283"/>
    </source>
</evidence>
<keyword evidence="1" id="KW-1133">Transmembrane helix</keyword>
<organism evidence="2 3">
    <name type="scientific">Gracilibacillus halophilus YIM-C55.5</name>
    <dbReference type="NCBI Taxonomy" id="1308866"/>
    <lineage>
        <taxon>Bacteria</taxon>
        <taxon>Bacillati</taxon>
        <taxon>Bacillota</taxon>
        <taxon>Bacilli</taxon>
        <taxon>Bacillales</taxon>
        <taxon>Bacillaceae</taxon>
        <taxon>Gracilibacillus</taxon>
    </lineage>
</organism>
<dbReference type="RefSeq" id="WP_003466332.1">
    <property type="nucleotide sequence ID" value="NZ_APML01000019.1"/>
</dbReference>
<sequence>MKIVALAILITPVLLAIYGVKLIRDAFFGELTPIFINTMIQFVAGTVIFFAGLAFIGGYIYNRDRKRKLAKGQKHNRYTL</sequence>